<protein>
    <recommendedName>
        <fullName evidence="3">Shikimate dehydrogenase</fullName>
    </recommendedName>
</protein>
<dbReference type="RefSeq" id="WP_157112947.1">
    <property type="nucleotide sequence ID" value="NZ_JAAXOO010000004.1"/>
</dbReference>
<keyword evidence="2" id="KW-1185">Reference proteome</keyword>
<proteinExistence type="predicted"/>
<comment type="caution">
    <text evidence="1">The sequence shown here is derived from an EMBL/GenBank/DDBJ whole genome shotgun (WGS) entry which is preliminary data.</text>
</comment>
<dbReference type="Proteomes" id="UP000565715">
    <property type="component" value="Unassembled WGS sequence"/>
</dbReference>
<gene>
    <name evidence="1" type="ORF">HGA13_15750</name>
</gene>
<evidence type="ECO:0000313" key="1">
    <source>
        <dbReference type="EMBL" id="NKY34516.1"/>
    </source>
</evidence>
<name>A0A846XIQ0_9NOCA</name>
<reference evidence="1 2" key="1">
    <citation type="submission" date="2020-04" db="EMBL/GenBank/DDBJ databases">
        <title>MicrobeNet Type strains.</title>
        <authorList>
            <person name="Nicholson A.C."/>
        </authorList>
    </citation>
    <scope>NUCLEOTIDE SEQUENCE [LARGE SCALE GENOMIC DNA]</scope>
    <source>
        <strain evidence="1 2">DSM 45078</strain>
    </source>
</reference>
<accession>A0A846XIQ0</accession>
<sequence length="301" mass="31022">MTEAQISLLETCGDGAGTLRNAVTHCLNEVRALVPDTGRGTRTCGGALAVIAGIGTTAPRALHGTLLLDALTAHDIEITDSVVFPDPAALLADSNWDLALVLSPWKQEVAGLIHAHTGSAARTGVVDTLLRSGELTTGVNTNSWAAQAAMETVLGGRTPSSVLVLGAGGSSNSVALACRRAWPGAQLIGSARDATALASWAAGFGAEPVAPDGLKARFAEAAPALVVNTTTWGETDESEQQPFVFDFGELTAPGNSYFDLNNRVSALQTAALRAGMNVMSGTFMQRVTNACRAALLQADVR</sequence>
<dbReference type="AlphaFoldDB" id="A0A846XIQ0"/>
<dbReference type="Gene3D" id="3.40.50.10860">
    <property type="entry name" value="Leucine Dehydrogenase, chain A, domain 1"/>
    <property type="match status" value="1"/>
</dbReference>
<dbReference type="Gene3D" id="3.40.50.720">
    <property type="entry name" value="NAD(P)-binding Rossmann-like Domain"/>
    <property type="match status" value="1"/>
</dbReference>
<dbReference type="SUPFAM" id="SSF51735">
    <property type="entry name" value="NAD(P)-binding Rossmann-fold domains"/>
    <property type="match status" value="1"/>
</dbReference>
<dbReference type="EMBL" id="JAAXOO010000004">
    <property type="protein sequence ID" value="NKY34516.1"/>
    <property type="molecule type" value="Genomic_DNA"/>
</dbReference>
<organism evidence="1 2">
    <name type="scientific">Nocardia speluncae</name>
    <dbReference type="NCBI Taxonomy" id="419477"/>
    <lineage>
        <taxon>Bacteria</taxon>
        <taxon>Bacillati</taxon>
        <taxon>Actinomycetota</taxon>
        <taxon>Actinomycetes</taxon>
        <taxon>Mycobacteriales</taxon>
        <taxon>Nocardiaceae</taxon>
        <taxon>Nocardia</taxon>
    </lineage>
</organism>
<dbReference type="InterPro" id="IPR036291">
    <property type="entry name" value="NAD(P)-bd_dom_sf"/>
</dbReference>
<evidence type="ECO:0008006" key="3">
    <source>
        <dbReference type="Google" id="ProtNLM"/>
    </source>
</evidence>
<evidence type="ECO:0000313" key="2">
    <source>
        <dbReference type="Proteomes" id="UP000565715"/>
    </source>
</evidence>